<gene>
    <name evidence="3" type="ORF">B9479_007481</name>
</gene>
<sequence length="1111" mass="126853">MPKRSAPTLFFPVMNRKKRGSGFCIPNLYRPGAPPLRGKAAEDEMARIDREVLEAKERAEKAQKAKMDKERANPGQETANPEQERTSVEREESPDRGWDMPAWPQYDGIGGGRLDEGDECSDEEGDWEEWPIGEGTQSTPQAQHNHHRPRTRQRRYGKRNTSYRVLMTNKENNWSALRSTMFLHFMQYYQRSNKLQESVDIRVECGCRCQGGQLRPRLVTLVSWDNQVDKVIDFCACPEPITLIQLGFVATSPVRPTMGMALSLLQYVHVAWSFDPRSIDLTARSLWEHHSQRGGVGFAYNSMKLRRPGPLLRQAFILYRDFIYYQKTFNWALLKASSRDVHAEECPSCWGPREAGDLPPEIMDVGLAVDACMTQTRAESASKYDFSSMRPRSMLNNYHLDRAKNLYETTRGDSVKIGKNETACDDNWKAKDGGGGEGTNKGKTDTGLVALVCRHNVCLKLVNMYKTGEKMYYALALLMYIYEEVDPTVRVAFLYDIGCNFLAHLRKRKMLVKERAEDLPNSSTEKQLRVGVAAFHAYAHNWFCQTEYHPRVLEGFALSDGEGCERLWSSLASLVRLCRTASSSLRKNNIHHRREHINKNRRDNLMCWFRNRLNTTIKRLEAADKELNGVYKKTFKARQGSDGLAGRYTEEVLRDQWKRQQLAQSKEGVSQEAADTRKEYEEVGELLLLRDEVMAIMPKINRLIEEKKHAELAHAQQLIDKLHRSEKDTDRLVRERVQAFVGAGVSAQEAEALFRVHAAKCRLRREVVTMRNVMEPMRQSEAGVILQVGQPLLQQVQRSSKPQGKKGQTSTSSFNKAVELYNSLQPPPRGTLASVTWSEALSMEDIDPFWRDVLFDRIQQDPWATDEHCRRGIKALLLRDRCREELALLIAELARTVRWAEQRYNSITSTLRYRAQRARDWEARDTGDSQDEGVEVRRPVRPNDTDEILTGESPLLVAQSMEYSLALLAESHSDLELRWYSDGMVDLWTSYVKPSTLHNPELESFFGRLCLRAIRHVENNNCKRSQAEAYAEDEQQYEDEDERDDGRETDAVVAAFAHFGFGGDGNEDDHQVTTGAVAEVVRRRGAVIITDPGDSADEGGNGESGDVEMLE</sequence>
<evidence type="ECO:0000256" key="1">
    <source>
        <dbReference type="SAM" id="MobiDB-lite"/>
    </source>
</evidence>
<reference evidence="3 4" key="1">
    <citation type="submission" date="2017-05" db="EMBL/GenBank/DDBJ databases">
        <title>The Genome Sequence of Tsuchiyaea wingfieldii DSM 27421.</title>
        <authorList>
            <person name="Cuomo C."/>
            <person name="Passer A."/>
            <person name="Billmyre B."/>
            <person name="Heitman J."/>
        </authorList>
    </citation>
    <scope>NUCLEOTIDE SEQUENCE [LARGE SCALE GENOMIC DNA]</scope>
    <source>
        <strain evidence="3 4">DSM 27421</strain>
    </source>
</reference>
<dbReference type="AlphaFoldDB" id="A0A5D3APH6"/>
<feature type="domain" description="CxC1-like cysteine cluster associated with KDZ transposases" evidence="2">
    <location>
        <begin position="204"/>
        <end position="273"/>
    </location>
</feature>
<comment type="caution">
    <text evidence="3">The sequence shown here is derived from an EMBL/GenBank/DDBJ whole genome shotgun (WGS) entry which is preliminary data.</text>
</comment>
<organism evidence="3 4">
    <name type="scientific">Cryptococcus floricola</name>
    <dbReference type="NCBI Taxonomy" id="2591691"/>
    <lineage>
        <taxon>Eukaryota</taxon>
        <taxon>Fungi</taxon>
        <taxon>Dikarya</taxon>
        <taxon>Basidiomycota</taxon>
        <taxon>Agaricomycotina</taxon>
        <taxon>Tremellomycetes</taxon>
        <taxon>Tremellales</taxon>
        <taxon>Cryptococcaceae</taxon>
        <taxon>Cryptococcus</taxon>
    </lineage>
</organism>
<feature type="compositionally biased region" description="Acidic residues" evidence="1">
    <location>
        <begin position="116"/>
        <end position="131"/>
    </location>
</feature>
<feature type="compositionally biased region" description="Basic and acidic residues" evidence="1">
    <location>
        <begin position="82"/>
        <end position="98"/>
    </location>
</feature>
<feature type="region of interest" description="Disordered" evidence="1">
    <location>
        <begin position="1088"/>
        <end position="1111"/>
    </location>
</feature>
<dbReference type="Pfam" id="PF18802">
    <property type="entry name" value="CxC1"/>
    <property type="match status" value="1"/>
</dbReference>
<evidence type="ECO:0000313" key="3">
    <source>
        <dbReference type="EMBL" id="TYJ51920.1"/>
    </source>
</evidence>
<evidence type="ECO:0000313" key="4">
    <source>
        <dbReference type="Proteomes" id="UP000322245"/>
    </source>
</evidence>
<keyword evidence="4" id="KW-1185">Reference proteome</keyword>
<feature type="region of interest" description="Disordered" evidence="1">
    <location>
        <begin position="53"/>
        <end position="157"/>
    </location>
</feature>
<dbReference type="PANTHER" id="PTHR33096:SF1">
    <property type="entry name" value="CXC1-LIKE CYSTEINE CLUSTER ASSOCIATED WITH KDZ TRANSPOSASES DOMAIN-CONTAINING PROTEIN"/>
    <property type="match status" value="1"/>
</dbReference>
<proteinExistence type="predicted"/>
<feature type="compositionally biased region" description="Basic and acidic residues" evidence="1">
    <location>
        <begin position="53"/>
        <end position="72"/>
    </location>
</feature>
<name>A0A5D3APH6_9TREE</name>
<feature type="compositionally biased region" description="Basic residues" evidence="1">
    <location>
        <begin position="144"/>
        <end position="157"/>
    </location>
</feature>
<dbReference type="PANTHER" id="PTHR33096">
    <property type="entry name" value="CXC2 DOMAIN-CONTAINING PROTEIN"/>
    <property type="match status" value="1"/>
</dbReference>
<dbReference type="Pfam" id="PF18758">
    <property type="entry name" value="KDZ"/>
    <property type="match status" value="1"/>
</dbReference>
<feature type="compositionally biased region" description="Acidic residues" evidence="1">
    <location>
        <begin position="1030"/>
        <end position="1043"/>
    </location>
</feature>
<dbReference type="EMBL" id="NIDF01000172">
    <property type="protein sequence ID" value="TYJ51920.1"/>
    <property type="molecule type" value="Genomic_DNA"/>
</dbReference>
<protein>
    <recommendedName>
        <fullName evidence="2">CxC1-like cysteine cluster associated with KDZ transposases domain-containing protein</fullName>
    </recommendedName>
</protein>
<evidence type="ECO:0000259" key="2">
    <source>
        <dbReference type="Pfam" id="PF18802"/>
    </source>
</evidence>
<dbReference type="Proteomes" id="UP000322245">
    <property type="component" value="Unassembled WGS sequence"/>
</dbReference>
<feature type="region of interest" description="Disordered" evidence="1">
    <location>
        <begin position="1027"/>
        <end position="1047"/>
    </location>
</feature>
<dbReference type="InterPro" id="IPR040521">
    <property type="entry name" value="KDZ"/>
</dbReference>
<accession>A0A5D3APH6</accession>
<dbReference type="InterPro" id="IPR041320">
    <property type="entry name" value="CxC1"/>
</dbReference>